<evidence type="ECO:0000313" key="3">
    <source>
        <dbReference type="Proteomes" id="UP000027219"/>
    </source>
</evidence>
<dbReference type="STRING" id="212667.VFDL14_18765"/>
<dbReference type="InterPro" id="IPR032710">
    <property type="entry name" value="NTF2-like_dom_sf"/>
</dbReference>
<keyword evidence="3" id="KW-1185">Reference proteome</keyword>
<reference evidence="2 3" key="1">
    <citation type="submission" date="2014-02" db="EMBL/GenBank/DDBJ databases">
        <title>Vibrio fortis Dalian14 Genome Sequencing.</title>
        <authorList>
            <person name="Wang Y."/>
            <person name="Song L."/>
            <person name="Liu G."/>
            <person name="Ding J."/>
        </authorList>
    </citation>
    <scope>NUCLEOTIDE SEQUENCE [LARGE SCALE GENOMIC DNA]</scope>
    <source>
        <strain evidence="2 3">Dalian14</strain>
    </source>
</reference>
<dbReference type="OrthoDB" id="121974at2"/>
<feature type="domain" description="DUF4440" evidence="1">
    <location>
        <begin position="5"/>
        <end position="109"/>
    </location>
</feature>
<comment type="caution">
    <text evidence="2">The sequence shown here is derived from an EMBL/GenBank/DDBJ whole genome shotgun (WGS) entry which is preliminary data.</text>
</comment>
<evidence type="ECO:0000313" key="2">
    <source>
        <dbReference type="EMBL" id="KDN26972.1"/>
    </source>
</evidence>
<gene>
    <name evidence="2" type="ORF">VFDL14_18765</name>
</gene>
<accession>A0A066UM59</accession>
<evidence type="ECO:0000259" key="1">
    <source>
        <dbReference type="Pfam" id="PF14534"/>
    </source>
</evidence>
<sequence>MEVLIEQEIALHQYEIRQNLNDVQRLLHSSFKEVGRSGRSFDYAAIIEMLQSEEPADGRIHSQEFECIALEPSVQLLLYKSAWVSKTGAISAYTKRSSIWIFTGQCWQMKYHQGTPCEAFELQQ</sequence>
<protein>
    <recommendedName>
        <fullName evidence="1">DUF4440 domain-containing protein</fullName>
    </recommendedName>
</protein>
<proteinExistence type="predicted"/>
<dbReference type="AlphaFoldDB" id="A0A066UM59"/>
<dbReference type="InterPro" id="IPR027843">
    <property type="entry name" value="DUF4440"/>
</dbReference>
<organism evidence="2 3">
    <name type="scientific">Vibrio fortis</name>
    <dbReference type="NCBI Taxonomy" id="212667"/>
    <lineage>
        <taxon>Bacteria</taxon>
        <taxon>Pseudomonadati</taxon>
        <taxon>Pseudomonadota</taxon>
        <taxon>Gammaproteobacteria</taxon>
        <taxon>Vibrionales</taxon>
        <taxon>Vibrionaceae</taxon>
        <taxon>Vibrio</taxon>
    </lineage>
</organism>
<name>A0A066UM59_9VIBR</name>
<dbReference type="Pfam" id="PF14534">
    <property type="entry name" value="DUF4440"/>
    <property type="match status" value="1"/>
</dbReference>
<dbReference type="RefSeq" id="WP_032552903.1">
    <property type="nucleotide sequence ID" value="NZ_JFFR01000027.1"/>
</dbReference>
<dbReference type="SUPFAM" id="SSF54427">
    <property type="entry name" value="NTF2-like"/>
    <property type="match status" value="1"/>
</dbReference>
<dbReference type="Proteomes" id="UP000027219">
    <property type="component" value="Unassembled WGS sequence"/>
</dbReference>
<dbReference type="EMBL" id="JFFR01000027">
    <property type="protein sequence ID" value="KDN26972.1"/>
    <property type="molecule type" value="Genomic_DNA"/>
</dbReference>